<reference evidence="5 6" key="1">
    <citation type="submission" date="2018-08" db="EMBL/GenBank/DDBJ databases">
        <title>A genome reference for cultivated species of the human gut microbiota.</title>
        <authorList>
            <person name="Zou Y."/>
            <person name="Xue W."/>
            <person name="Luo G."/>
        </authorList>
    </citation>
    <scope>NUCLEOTIDE SEQUENCE [LARGE SCALE GENOMIC DNA]</scope>
    <source>
        <strain evidence="5 6">OF03-11</strain>
    </source>
</reference>
<name>A0A413IAQ9_9BACT</name>
<dbReference type="AlphaFoldDB" id="A0A413IAQ9"/>
<evidence type="ECO:0000313" key="6">
    <source>
        <dbReference type="Proteomes" id="UP000284434"/>
    </source>
</evidence>
<gene>
    <name evidence="5" type="ORF">DXA53_11735</name>
    <name evidence="4" type="ORF">L0P03_10595</name>
</gene>
<accession>A0A413IAQ9</accession>
<dbReference type="Proteomes" id="UP000284434">
    <property type="component" value="Unassembled WGS sequence"/>
</dbReference>
<dbReference type="InterPro" id="IPR012373">
    <property type="entry name" value="Ferrdict_sens_TM"/>
</dbReference>
<evidence type="ECO:0000259" key="3">
    <source>
        <dbReference type="Pfam" id="PF16344"/>
    </source>
</evidence>
<dbReference type="InterPro" id="IPR006860">
    <property type="entry name" value="FecR"/>
</dbReference>
<protein>
    <submittedName>
        <fullName evidence="5">DUF4974 domain-containing protein</fullName>
    </submittedName>
    <submittedName>
        <fullName evidence="4">FecR domain-containing protein</fullName>
    </submittedName>
</protein>
<feature type="domain" description="Protein FecR C-terminal" evidence="3">
    <location>
        <begin position="314"/>
        <end position="382"/>
    </location>
</feature>
<keyword evidence="1" id="KW-0812">Transmembrane</keyword>
<comment type="caution">
    <text evidence="5">The sequence shown here is derived from an EMBL/GenBank/DDBJ whole genome shotgun (WGS) entry which is preliminary data.</text>
</comment>
<dbReference type="RefSeq" id="WP_118104142.1">
    <property type="nucleotide sequence ID" value="NZ_JABWDG010000009.1"/>
</dbReference>
<sequence length="388" mass="44860">MMLMMKIEWLIIDRSLAGKLSEAEQEQLDRWLSESPAHVKMYERIKVRRTSGFEQPEFEQWREEFRLRRQRAGRRLLRRRWLRFWAPAAALAVMGIGICLFELMNRVLEPEQVGSIYTEPDRTRVHLTTSSGQVIELASLQAADTLWMNGTMVKKEDQTLCYRPFADTLRHTEENTIDVPRGCEYSLQLSDGTKVWLNSASRMTYPVAFGEKNRKINFAGEGYFEVAPDAQRPFIVEFDGMEIRVLGTEFNLNTRSSRQVRTVLVRGKVSVALEGGKQVLLQPGEMAETDIVTGDIRVKAVPVWQYTAWQRGEFAFENATIEEMLNELALWFDLDVVYNSEVVRKEVFTGCLSRNLPLPEILRLIENTTYVRFTVEGHRVIVSVSQQH</sequence>
<evidence type="ECO:0000256" key="1">
    <source>
        <dbReference type="SAM" id="Phobius"/>
    </source>
</evidence>
<dbReference type="PANTHER" id="PTHR30273">
    <property type="entry name" value="PERIPLASMIC SIGNAL SENSOR AND SIGMA FACTOR ACTIVATOR FECR-RELATED"/>
    <property type="match status" value="1"/>
</dbReference>
<dbReference type="PANTHER" id="PTHR30273:SF2">
    <property type="entry name" value="PROTEIN FECR"/>
    <property type="match status" value="1"/>
</dbReference>
<organism evidence="5 6">
    <name type="scientific">Odoribacter splanchnicus</name>
    <dbReference type="NCBI Taxonomy" id="28118"/>
    <lineage>
        <taxon>Bacteria</taxon>
        <taxon>Pseudomonadati</taxon>
        <taxon>Bacteroidota</taxon>
        <taxon>Bacteroidia</taxon>
        <taxon>Bacteroidales</taxon>
        <taxon>Odoribacteraceae</taxon>
        <taxon>Odoribacter</taxon>
    </lineage>
</organism>
<reference evidence="4" key="2">
    <citation type="submission" date="2022-01" db="EMBL/GenBank/DDBJ databases">
        <title>Collection of gut derived symbiotic bacterial strains cultured from healthy donors.</title>
        <authorList>
            <person name="Lin H."/>
            <person name="Kohout C."/>
            <person name="Waligurski E."/>
            <person name="Pamer E.G."/>
        </authorList>
    </citation>
    <scope>NUCLEOTIDE SEQUENCE</scope>
    <source>
        <strain evidence="4">DFI.1.149</strain>
    </source>
</reference>
<dbReference type="Pfam" id="PF16344">
    <property type="entry name" value="FecR_C"/>
    <property type="match status" value="1"/>
</dbReference>
<proteinExistence type="predicted"/>
<dbReference type="EMBL" id="JAKNDN010000019">
    <property type="protein sequence ID" value="MCG4960292.1"/>
    <property type="molecule type" value="Genomic_DNA"/>
</dbReference>
<dbReference type="Pfam" id="PF04773">
    <property type="entry name" value="FecR"/>
    <property type="match status" value="1"/>
</dbReference>
<dbReference type="Gene3D" id="2.60.120.1440">
    <property type="match status" value="1"/>
</dbReference>
<dbReference type="Proteomes" id="UP001199750">
    <property type="component" value="Unassembled WGS sequence"/>
</dbReference>
<keyword evidence="1" id="KW-1133">Transmembrane helix</keyword>
<evidence type="ECO:0000313" key="4">
    <source>
        <dbReference type="EMBL" id="MCG4960292.1"/>
    </source>
</evidence>
<keyword evidence="1" id="KW-0472">Membrane</keyword>
<feature type="transmembrane region" description="Helical" evidence="1">
    <location>
        <begin position="84"/>
        <end position="104"/>
    </location>
</feature>
<evidence type="ECO:0000259" key="2">
    <source>
        <dbReference type="Pfam" id="PF04773"/>
    </source>
</evidence>
<feature type="domain" description="FecR protein" evidence="2">
    <location>
        <begin position="177"/>
        <end position="269"/>
    </location>
</feature>
<evidence type="ECO:0000313" key="5">
    <source>
        <dbReference type="EMBL" id="RGY05711.1"/>
    </source>
</evidence>
<dbReference type="InterPro" id="IPR032508">
    <property type="entry name" value="FecR_C"/>
</dbReference>
<dbReference type="GO" id="GO:0016989">
    <property type="term" value="F:sigma factor antagonist activity"/>
    <property type="evidence" value="ECO:0007669"/>
    <property type="project" value="TreeGrafter"/>
</dbReference>
<dbReference type="EMBL" id="QSCO01000016">
    <property type="protein sequence ID" value="RGY05711.1"/>
    <property type="molecule type" value="Genomic_DNA"/>
</dbReference>
<dbReference type="Gene3D" id="3.55.50.30">
    <property type="match status" value="1"/>
</dbReference>